<dbReference type="GO" id="GO:0009103">
    <property type="term" value="P:lipopolysaccharide biosynthetic process"/>
    <property type="evidence" value="ECO:0007669"/>
    <property type="project" value="TreeGrafter"/>
</dbReference>
<accession>A0A0S4ND84</accession>
<feature type="domain" description="Glycosyl transferase family 1" evidence="2">
    <location>
        <begin position="125"/>
        <end position="258"/>
    </location>
</feature>
<dbReference type="OrthoDB" id="9801954at2"/>
<dbReference type="SUPFAM" id="SSF53756">
    <property type="entry name" value="UDP-Glycosyltransferase/glycogen phosphorylase"/>
    <property type="match status" value="1"/>
</dbReference>
<keyword evidence="1" id="KW-0808">Transferase</keyword>
<proteinExistence type="predicted"/>
<reference evidence="4" key="1">
    <citation type="submission" date="2015-11" db="EMBL/GenBank/DDBJ databases">
        <authorList>
            <person name="Varghese N."/>
        </authorList>
    </citation>
    <scope>NUCLEOTIDE SEQUENCE [LARGE SCALE GENOMIC DNA]</scope>
</reference>
<dbReference type="RefSeq" id="WP_140946001.1">
    <property type="nucleotide sequence ID" value="NZ_FAOO01000034.1"/>
</dbReference>
<dbReference type="AlphaFoldDB" id="A0A0S4ND84"/>
<dbReference type="PANTHER" id="PTHR46401">
    <property type="entry name" value="GLYCOSYLTRANSFERASE WBBK-RELATED"/>
    <property type="match status" value="1"/>
</dbReference>
<dbReference type="STRING" id="1643428.GCA_001442855_02258"/>
<name>A0A0S4ND84_9BACT</name>
<keyword evidence="4" id="KW-1185">Reference proteome</keyword>
<protein>
    <recommendedName>
        <fullName evidence="2">Glycosyl transferase family 1 domain-containing protein</fullName>
    </recommendedName>
</protein>
<evidence type="ECO:0000313" key="4">
    <source>
        <dbReference type="Proteomes" id="UP000320623"/>
    </source>
</evidence>
<gene>
    <name evidence="3" type="ORF">JGI1_02313</name>
</gene>
<dbReference type="Gene3D" id="3.40.50.11090">
    <property type="match status" value="1"/>
</dbReference>
<evidence type="ECO:0000259" key="2">
    <source>
        <dbReference type="Pfam" id="PF00534"/>
    </source>
</evidence>
<dbReference type="Pfam" id="PF00534">
    <property type="entry name" value="Glycos_transf_1"/>
    <property type="match status" value="1"/>
</dbReference>
<dbReference type="CDD" id="cd03801">
    <property type="entry name" value="GT4_PimA-like"/>
    <property type="match status" value="1"/>
</dbReference>
<sequence>MRIPFVIVRYNRVGWFGLKAKLKIIPYENSDVIVATAWPTAYSIYKLSKTKGKKVYFIQDYEIWFGPKDLVDNSYVLDLNRVVSSPYLKELIEGKFGVKVKGIVLNWVDSIFYFEGEKKFDFPYRIIILYHRDARKGYKEGLEVLKMVKQKYPEVEVIIFGVKSPQRGELPSFALFYKGLYGIKLTDLYKSAHIFVSLSLSKDWHSSPMEAMAAKCAVVATSVGSMRYLDISRETALICEPGDVVCLAENLKKLSSNGYNIIRNFLWEISAENFESILKT</sequence>
<dbReference type="Gene3D" id="3.40.50.2000">
    <property type="entry name" value="Glycogen Phosphorylase B"/>
    <property type="match status" value="1"/>
</dbReference>
<dbReference type="Proteomes" id="UP000320623">
    <property type="component" value="Unassembled WGS sequence"/>
</dbReference>
<dbReference type="PANTHER" id="PTHR46401:SF2">
    <property type="entry name" value="GLYCOSYLTRANSFERASE WBBK-RELATED"/>
    <property type="match status" value="1"/>
</dbReference>
<evidence type="ECO:0000256" key="1">
    <source>
        <dbReference type="ARBA" id="ARBA00022679"/>
    </source>
</evidence>
<evidence type="ECO:0000313" key="3">
    <source>
        <dbReference type="EMBL" id="CUU09308.1"/>
    </source>
</evidence>
<dbReference type="GO" id="GO:0016757">
    <property type="term" value="F:glycosyltransferase activity"/>
    <property type="evidence" value="ECO:0007669"/>
    <property type="project" value="InterPro"/>
</dbReference>
<dbReference type="InterPro" id="IPR001296">
    <property type="entry name" value="Glyco_trans_1"/>
</dbReference>
<dbReference type="EMBL" id="FAOO01000034">
    <property type="protein sequence ID" value="CUU09308.1"/>
    <property type="molecule type" value="Genomic_DNA"/>
</dbReference>
<organism evidence="3 4">
    <name type="scientific">Candidatus Thermokryptus mobilis</name>
    <dbReference type="NCBI Taxonomy" id="1643428"/>
    <lineage>
        <taxon>Bacteria</taxon>
        <taxon>Pseudomonadati</taxon>
        <taxon>Candidatus Kryptoniota</taxon>
        <taxon>Candidatus Thermokryptus</taxon>
    </lineage>
</organism>